<evidence type="ECO:0000256" key="1">
    <source>
        <dbReference type="SAM" id="MobiDB-lite"/>
    </source>
</evidence>
<evidence type="ECO:0000313" key="2">
    <source>
        <dbReference type="EMBL" id="CAA9488158.1"/>
    </source>
</evidence>
<sequence length="68" mass="7498">ARSCLDRSFGRGGRLRGRPPRLLRPHGAGRRGLVRVPGLRGDVARAAARGARARRLHARARRAQRRGV</sequence>
<feature type="non-terminal residue" evidence="2">
    <location>
        <position position="1"/>
    </location>
</feature>
<reference evidence="2" key="1">
    <citation type="submission" date="2020-02" db="EMBL/GenBank/DDBJ databases">
        <authorList>
            <person name="Meier V. D."/>
        </authorList>
    </citation>
    <scope>NUCLEOTIDE SEQUENCE</scope>
    <source>
        <strain evidence="2">AVDCRST_MAG13</strain>
    </source>
</reference>
<name>A0A6J4S7F7_9ACTN</name>
<feature type="compositionally biased region" description="Basic residues" evidence="1">
    <location>
        <begin position="13"/>
        <end position="33"/>
    </location>
</feature>
<feature type="non-terminal residue" evidence="2">
    <location>
        <position position="68"/>
    </location>
</feature>
<dbReference type="AlphaFoldDB" id="A0A6J4S7F7"/>
<protein>
    <submittedName>
        <fullName evidence="2">Uncharacterized protein</fullName>
    </submittedName>
</protein>
<organism evidence="2">
    <name type="scientific">uncultured Solirubrobacteraceae bacterium</name>
    <dbReference type="NCBI Taxonomy" id="1162706"/>
    <lineage>
        <taxon>Bacteria</taxon>
        <taxon>Bacillati</taxon>
        <taxon>Actinomycetota</taxon>
        <taxon>Thermoleophilia</taxon>
        <taxon>Solirubrobacterales</taxon>
        <taxon>Solirubrobacteraceae</taxon>
        <taxon>environmental samples</taxon>
    </lineage>
</organism>
<accession>A0A6J4S7F7</accession>
<proteinExistence type="predicted"/>
<dbReference type="EMBL" id="CADCVO010000249">
    <property type="protein sequence ID" value="CAA9488158.1"/>
    <property type="molecule type" value="Genomic_DNA"/>
</dbReference>
<gene>
    <name evidence="2" type="ORF">AVDCRST_MAG13-1582</name>
</gene>
<feature type="region of interest" description="Disordered" evidence="1">
    <location>
        <begin position="1"/>
        <end position="34"/>
    </location>
</feature>